<dbReference type="OrthoDB" id="2414723at2759"/>
<name>A0A1X2GEH8_9FUNG</name>
<reference evidence="2 3" key="1">
    <citation type="submission" date="2016-07" db="EMBL/GenBank/DDBJ databases">
        <title>Pervasive Adenine N6-methylation of Active Genes in Fungi.</title>
        <authorList>
            <consortium name="DOE Joint Genome Institute"/>
            <person name="Mondo S.J."/>
            <person name="Dannebaum R.O."/>
            <person name="Kuo R.C."/>
            <person name="Labutti K."/>
            <person name="Haridas S."/>
            <person name="Kuo A."/>
            <person name="Salamov A."/>
            <person name="Ahrendt S.R."/>
            <person name="Lipzen A."/>
            <person name="Sullivan W."/>
            <person name="Andreopoulos W.B."/>
            <person name="Clum A."/>
            <person name="Lindquist E."/>
            <person name="Daum C."/>
            <person name="Ramamoorthy G.K."/>
            <person name="Gryganskyi A."/>
            <person name="Culley D."/>
            <person name="Magnuson J.K."/>
            <person name="James T.Y."/>
            <person name="O'Malley M.A."/>
            <person name="Stajich J.E."/>
            <person name="Spatafora J.W."/>
            <person name="Visel A."/>
            <person name="Grigoriev I.V."/>
        </authorList>
    </citation>
    <scope>NUCLEOTIDE SEQUENCE [LARGE SCALE GENOMIC DNA]</scope>
    <source>
        <strain evidence="2 3">NRRL 3301</strain>
    </source>
</reference>
<proteinExistence type="predicted"/>
<keyword evidence="3" id="KW-1185">Reference proteome</keyword>
<organism evidence="2 3">
    <name type="scientific">Hesseltinella vesiculosa</name>
    <dbReference type="NCBI Taxonomy" id="101127"/>
    <lineage>
        <taxon>Eukaryota</taxon>
        <taxon>Fungi</taxon>
        <taxon>Fungi incertae sedis</taxon>
        <taxon>Mucoromycota</taxon>
        <taxon>Mucoromycotina</taxon>
        <taxon>Mucoromycetes</taxon>
        <taxon>Mucorales</taxon>
        <taxon>Cunninghamellaceae</taxon>
        <taxon>Hesseltinella</taxon>
    </lineage>
</organism>
<accession>A0A1X2GEH8</accession>
<sequence>MNASTPTVYQHQPQYHTNFANNTTGNLYSDYNTSPIIESPTPTPSTSWTSEMSAFVDKLRDDAAAIVASSSNTSYKSNQIPPLDRRSVSQGMKLVAIAADEYEEGNDDVALDIYLSGIDKILMALPNKTDPRTKIALREKLQSVEERVGILSLACQYKQLPPIQYGNSDDQSDQMSRTTTTTITSVFSRISMTISTISSIGTTTVQAWEESNSAALQGFDQRDPIYRFKRFGRFVIDASVTCAVLIKQSPIPDLVALIIEYLTLILSWFDHQYDVRKKMQMVGIECIKMLLDADEQYHLHELASETLYMLIAASLKAAVAFKESPSYGQSPPPTSPPPSGITSESIGQIDFGESSSNATISPSPPSRSLLNRLWYR</sequence>
<gene>
    <name evidence="2" type="ORF">DM01DRAFT_316557</name>
</gene>
<feature type="region of interest" description="Disordered" evidence="1">
    <location>
        <begin position="326"/>
        <end position="376"/>
    </location>
</feature>
<evidence type="ECO:0000313" key="2">
    <source>
        <dbReference type="EMBL" id="ORX51244.1"/>
    </source>
</evidence>
<evidence type="ECO:0000313" key="3">
    <source>
        <dbReference type="Proteomes" id="UP000242146"/>
    </source>
</evidence>
<comment type="caution">
    <text evidence="2">The sequence shown here is derived from an EMBL/GenBank/DDBJ whole genome shotgun (WGS) entry which is preliminary data.</text>
</comment>
<dbReference type="SUPFAM" id="SSF116846">
    <property type="entry name" value="MIT domain"/>
    <property type="match status" value="1"/>
</dbReference>
<dbReference type="Proteomes" id="UP000242146">
    <property type="component" value="Unassembled WGS sequence"/>
</dbReference>
<feature type="compositionally biased region" description="Low complexity" evidence="1">
    <location>
        <begin position="366"/>
        <end position="376"/>
    </location>
</feature>
<dbReference type="AlphaFoldDB" id="A0A1X2GEH8"/>
<feature type="compositionally biased region" description="Pro residues" evidence="1">
    <location>
        <begin position="330"/>
        <end position="339"/>
    </location>
</feature>
<dbReference type="InterPro" id="IPR036181">
    <property type="entry name" value="MIT_dom_sf"/>
</dbReference>
<dbReference type="Gene3D" id="1.20.58.80">
    <property type="entry name" value="Phosphotransferase system, lactose/cellobiose-type IIA subunit"/>
    <property type="match status" value="1"/>
</dbReference>
<dbReference type="EMBL" id="MCGT01000021">
    <property type="protein sequence ID" value="ORX51244.1"/>
    <property type="molecule type" value="Genomic_DNA"/>
</dbReference>
<protein>
    <recommendedName>
        <fullName evidence="4">MIT domain-containing protein</fullName>
    </recommendedName>
</protein>
<evidence type="ECO:0008006" key="4">
    <source>
        <dbReference type="Google" id="ProtNLM"/>
    </source>
</evidence>
<evidence type="ECO:0000256" key="1">
    <source>
        <dbReference type="SAM" id="MobiDB-lite"/>
    </source>
</evidence>
<dbReference type="STRING" id="101127.A0A1X2GEH8"/>